<organism evidence="1 2">
    <name type="scientific">Salarias fasciatus</name>
    <name type="common">Jewelled blenny</name>
    <name type="synonym">Blennius fasciatus</name>
    <dbReference type="NCBI Taxonomy" id="181472"/>
    <lineage>
        <taxon>Eukaryota</taxon>
        <taxon>Metazoa</taxon>
        <taxon>Chordata</taxon>
        <taxon>Craniata</taxon>
        <taxon>Vertebrata</taxon>
        <taxon>Euteleostomi</taxon>
        <taxon>Actinopterygii</taxon>
        <taxon>Neopterygii</taxon>
        <taxon>Teleostei</taxon>
        <taxon>Neoteleostei</taxon>
        <taxon>Acanthomorphata</taxon>
        <taxon>Ovalentaria</taxon>
        <taxon>Blenniimorphae</taxon>
        <taxon>Blenniiformes</taxon>
        <taxon>Blennioidei</taxon>
        <taxon>Blenniidae</taxon>
        <taxon>Salariinae</taxon>
        <taxon>Salarias</taxon>
    </lineage>
</organism>
<dbReference type="AlphaFoldDB" id="A0A672H042"/>
<dbReference type="Proteomes" id="UP000472267">
    <property type="component" value="Chromosome 22"/>
</dbReference>
<evidence type="ECO:0000313" key="1">
    <source>
        <dbReference type="Ensembl" id="ENSSFAP00005017404.1"/>
    </source>
</evidence>
<evidence type="ECO:0000313" key="2">
    <source>
        <dbReference type="Proteomes" id="UP000472267"/>
    </source>
</evidence>
<name>A0A672H042_SALFA</name>
<dbReference type="Ensembl" id="ENSSFAT00005018074.1">
    <property type="protein sequence ID" value="ENSSFAP00005017404.1"/>
    <property type="gene ID" value="ENSSFAG00005009196.1"/>
</dbReference>
<reference evidence="1" key="2">
    <citation type="submission" date="2025-08" db="UniProtKB">
        <authorList>
            <consortium name="Ensembl"/>
        </authorList>
    </citation>
    <scope>IDENTIFICATION</scope>
</reference>
<protein>
    <submittedName>
        <fullName evidence="1">Uncharacterized protein</fullName>
    </submittedName>
</protein>
<sequence>NRLRPKRHYLLAAARSSFCERCTDTNTLIQHQRLPSTVTPSLWLICLFAPWIQEDFTPSRATCYILKRFRFSHKRNAAC</sequence>
<reference evidence="1" key="3">
    <citation type="submission" date="2025-09" db="UniProtKB">
        <authorList>
            <consortium name="Ensembl"/>
        </authorList>
    </citation>
    <scope>IDENTIFICATION</scope>
</reference>
<keyword evidence="2" id="KW-1185">Reference proteome</keyword>
<accession>A0A672H042</accession>
<dbReference type="InParanoid" id="A0A672H042"/>
<proteinExistence type="predicted"/>
<reference evidence="1" key="1">
    <citation type="submission" date="2019-06" db="EMBL/GenBank/DDBJ databases">
        <authorList>
            <consortium name="Wellcome Sanger Institute Data Sharing"/>
        </authorList>
    </citation>
    <scope>NUCLEOTIDE SEQUENCE [LARGE SCALE GENOMIC DNA]</scope>
</reference>